<dbReference type="Proteomes" id="UP000593578">
    <property type="component" value="Unassembled WGS sequence"/>
</dbReference>
<dbReference type="SMART" id="SM00184">
    <property type="entry name" value="RING"/>
    <property type="match status" value="1"/>
</dbReference>
<dbReference type="Gramene" id="KJB13895">
    <property type="protein sequence ID" value="KJB13895"/>
    <property type="gene ID" value="B456_002G102600"/>
</dbReference>
<evidence type="ECO:0000256" key="2">
    <source>
        <dbReference type="SAM" id="MobiDB-lite"/>
    </source>
</evidence>
<name>A0A0D2R3G4_GOSRA</name>
<feature type="transmembrane region" description="Helical" evidence="3">
    <location>
        <begin position="178"/>
        <end position="196"/>
    </location>
</feature>
<keyword evidence="3" id="KW-0472">Membrane</keyword>
<reference evidence="6" key="3">
    <citation type="submission" date="2020-04" db="EMBL/GenBank/DDBJ databases">
        <authorList>
            <person name="Grover C.E."/>
            <person name="Arick M.A. II"/>
            <person name="Thrash A."/>
            <person name="Conover J.L."/>
            <person name="Sanders W.S."/>
            <person name="Peterson D.G."/>
            <person name="Scheffler J.A."/>
            <person name="Scheffler B.E."/>
            <person name="Wendel J.F."/>
        </authorList>
    </citation>
    <scope>NUCLEOTIDE SEQUENCE</scope>
    <source>
        <strain evidence="6">8</strain>
        <tissue evidence="6">Leaf</tissue>
    </source>
</reference>
<dbReference type="OMA" id="ANNANED"/>
<dbReference type="Proteomes" id="UP000032304">
    <property type="component" value="Chromosome 2"/>
</dbReference>
<keyword evidence="1" id="KW-0862">Zinc</keyword>
<feature type="compositionally biased region" description="Polar residues" evidence="2">
    <location>
        <begin position="1"/>
        <end position="26"/>
    </location>
</feature>
<evidence type="ECO:0000313" key="6">
    <source>
        <dbReference type="EMBL" id="MBA0580420.1"/>
    </source>
</evidence>
<evidence type="ECO:0000313" key="7">
    <source>
        <dbReference type="Proteomes" id="UP000032304"/>
    </source>
</evidence>
<feature type="domain" description="RING-type" evidence="4">
    <location>
        <begin position="293"/>
        <end position="334"/>
    </location>
</feature>
<evidence type="ECO:0000256" key="3">
    <source>
        <dbReference type="SAM" id="Phobius"/>
    </source>
</evidence>
<accession>A0A0D2R3G4</accession>
<feature type="transmembrane region" description="Helical" evidence="3">
    <location>
        <begin position="89"/>
        <end position="110"/>
    </location>
</feature>
<dbReference type="EMBL" id="JABEZZ010000002">
    <property type="protein sequence ID" value="MBA0580420.1"/>
    <property type="molecule type" value="Genomic_DNA"/>
</dbReference>
<evidence type="ECO:0000313" key="5">
    <source>
        <dbReference type="EMBL" id="KJB13895.1"/>
    </source>
</evidence>
<feature type="transmembrane region" description="Helical" evidence="3">
    <location>
        <begin position="216"/>
        <end position="241"/>
    </location>
</feature>
<dbReference type="GO" id="GO:0008270">
    <property type="term" value="F:zinc ion binding"/>
    <property type="evidence" value="ECO:0007669"/>
    <property type="project" value="UniProtKB-KW"/>
</dbReference>
<dbReference type="Pfam" id="PF13639">
    <property type="entry name" value="zf-RING_2"/>
    <property type="match status" value="1"/>
</dbReference>
<dbReference type="PANTHER" id="PTHR46225:SF1">
    <property type="entry name" value="RING_U-BOX SUPERFAMILY PROTEIN"/>
    <property type="match status" value="1"/>
</dbReference>
<dbReference type="AlphaFoldDB" id="A0A0D2R3G4"/>
<keyword evidence="3" id="KW-1133">Transmembrane helix</keyword>
<organism evidence="5 7">
    <name type="scientific">Gossypium raimondii</name>
    <name type="common">Peruvian cotton</name>
    <name type="synonym">Gossypium klotzschianum subsp. raimondii</name>
    <dbReference type="NCBI Taxonomy" id="29730"/>
    <lineage>
        <taxon>Eukaryota</taxon>
        <taxon>Viridiplantae</taxon>
        <taxon>Streptophyta</taxon>
        <taxon>Embryophyta</taxon>
        <taxon>Tracheophyta</taxon>
        <taxon>Spermatophyta</taxon>
        <taxon>Magnoliopsida</taxon>
        <taxon>eudicotyledons</taxon>
        <taxon>Gunneridae</taxon>
        <taxon>Pentapetalae</taxon>
        <taxon>rosids</taxon>
        <taxon>malvids</taxon>
        <taxon>Malvales</taxon>
        <taxon>Malvaceae</taxon>
        <taxon>Malvoideae</taxon>
        <taxon>Gossypium</taxon>
    </lineage>
</organism>
<proteinExistence type="predicted"/>
<dbReference type="OrthoDB" id="8062037at2759"/>
<dbReference type="InterPro" id="IPR013083">
    <property type="entry name" value="Znf_RING/FYVE/PHD"/>
</dbReference>
<keyword evidence="3" id="KW-0812">Transmembrane</keyword>
<evidence type="ECO:0000313" key="8">
    <source>
        <dbReference type="Proteomes" id="UP000593578"/>
    </source>
</evidence>
<keyword evidence="1" id="KW-0479">Metal-binding</keyword>
<dbReference type="KEGG" id="gra:105782213"/>
<feature type="region of interest" description="Disordered" evidence="2">
    <location>
        <begin position="1"/>
        <end position="39"/>
    </location>
</feature>
<evidence type="ECO:0000259" key="4">
    <source>
        <dbReference type="PROSITE" id="PS50089"/>
    </source>
</evidence>
<evidence type="ECO:0000256" key="1">
    <source>
        <dbReference type="PROSITE-ProRule" id="PRU00175"/>
    </source>
</evidence>
<reference evidence="6 8" key="2">
    <citation type="journal article" date="2019" name="Genome Biol. Evol.">
        <title>Insights into the evolution of the New World diploid cottons (Gossypium, subgenus Houzingenia) based on genome sequencing.</title>
        <authorList>
            <person name="Grover C.E."/>
            <person name="Arick M.A. 2nd"/>
            <person name="Thrash A."/>
            <person name="Conover J.L."/>
            <person name="Sanders W.S."/>
            <person name="Peterson D.G."/>
            <person name="Frelichowski J.E."/>
            <person name="Scheffler J.A."/>
            <person name="Scheffler B.E."/>
            <person name="Wendel J.F."/>
        </authorList>
    </citation>
    <scope>NUCLEOTIDE SEQUENCE [LARGE SCALE GENOMIC DNA]</scope>
    <source>
        <strain evidence="6">8</strain>
        <tissue evidence="6">Leaf</tissue>
    </source>
</reference>
<keyword evidence="1" id="KW-0863">Zinc-finger</keyword>
<dbReference type="InterPro" id="IPR001841">
    <property type="entry name" value="Znf_RING"/>
</dbReference>
<dbReference type="PANTHER" id="PTHR46225">
    <property type="entry name" value="C3H4 TYPE ZINC FINGER PROTEIN"/>
    <property type="match status" value="1"/>
</dbReference>
<dbReference type="eggNOG" id="KOG0800">
    <property type="taxonomic scope" value="Eukaryota"/>
</dbReference>
<dbReference type="PROSITE" id="PS50089">
    <property type="entry name" value="ZF_RING_2"/>
    <property type="match status" value="1"/>
</dbReference>
<reference evidence="5 7" key="1">
    <citation type="journal article" date="2012" name="Nature">
        <title>Repeated polyploidization of Gossypium genomes and the evolution of spinnable cotton fibres.</title>
        <authorList>
            <person name="Paterson A.H."/>
            <person name="Wendel J.F."/>
            <person name="Gundlach H."/>
            <person name="Guo H."/>
            <person name="Jenkins J."/>
            <person name="Jin D."/>
            <person name="Llewellyn D."/>
            <person name="Showmaker K.C."/>
            <person name="Shu S."/>
            <person name="Udall J."/>
            <person name="Yoo M.J."/>
            <person name="Byers R."/>
            <person name="Chen W."/>
            <person name="Doron-Faigenboim A."/>
            <person name="Duke M.V."/>
            <person name="Gong L."/>
            <person name="Grimwood J."/>
            <person name="Grover C."/>
            <person name="Grupp K."/>
            <person name="Hu G."/>
            <person name="Lee T.H."/>
            <person name="Li J."/>
            <person name="Lin L."/>
            <person name="Liu T."/>
            <person name="Marler B.S."/>
            <person name="Page J.T."/>
            <person name="Roberts A.W."/>
            <person name="Romanel E."/>
            <person name="Sanders W.S."/>
            <person name="Szadkowski E."/>
            <person name="Tan X."/>
            <person name="Tang H."/>
            <person name="Xu C."/>
            <person name="Wang J."/>
            <person name="Wang Z."/>
            <person name="Zhang D."/>
            <person name="Zhang L."/>
            <person name="Ashrafi H."/>
            <person name="Bedon F."/>
            <person name="Bowers J.E."/>
            <person name="Brubaker C.L."/>
            <person name="Chee P.W."/>
            <person name="Das S."/>
            <person name="Gingle A.R."/>
            <person name="Haigler C.H."/>
            <person name="Harker D."/>
            <person name="Hoffmann L.V."/>
            <person name="Hovav R."/>
            <person name="Jones D.C."/>
            <person name="Lemke C."/>
            <person name="Mansoor S."/>
            <person name="ur Rahman M."/>
            <person name="Rainville L.N."/>
            <person name="Rambani A."/>
            <person name="Reddy U.K."/>
            <person name="Rong J.K."/>
            <person name="Saranga Y."/>
            <person name="Scheffler B.E."/>
            <person name="Scheffler J.A."/>
            <person name="Stelly D.M."/>
            <person name="Triplett B.A."/>
            <person name="Van Deynze A."/>
            <person name="Vaslin M.F."/>
            <person name="Waghmare V.N."/>
            <person name="Walford S.A."/>
            <person name="Wright R.J."/>
            <person name="Zaki E.A."/>
            <person name="Zhang T."/>
            <person name="Dennis E.S."/>
            <person name="Mayer K.F."/>
            <person name="Peterson D.G."/>
            <person name="Rokhsar D.S."/>
            <person name="Wang X."/>
            <person name="Schmutz J."/>
        </authorList>
    </citation>
    <scope>NUCLEOTIDE SEQUENCE [LARGE SCALE GENOMIC DNA]</scope>
</reference>
<dbReference type="EMBL" id="CM001741">
    <property type="protein sequence ID" value="KJB13895.1"/>
    <property type="molecule type" value="Genomic_DNA"/>
</dbReference>
<dbReference type="Gene3D" id="3.30.40.10">
    <property type="entry name" value="Zinc/RING finger domain, C3HC4 (zinc finger)"/>
    <property type="match status" value="1"/>
</dbReference>
<dbReference type="STRING" id="29730.A0A0D2R3G4"/>
<feature type="transmembrane region" description="Helical" evidence="3">
    <location>
        <begin position="122"/>
        <end position="139"/>
    </location>
</feature>
<gene>
    <name evidence="5" type="ORF">B456_002G102600</name>
    <name evidence="6" type="ORF">Gorai_022638</name>
</gene>
<keyword evidence="7" id="KW-1185">Reference proteome</keyword>
<dbReference type="SUPFAM" id="SSF57850">
    <property type="entry name" value="RING/U-box"/>
    <property type="match status" value="1"/>
</dbReference>
<sequence>MNTRHSFQPDSLCNSSTAVPFSSNPTGEEDRVAAGSRNRSPRAASSSILIRMVMRMSRARWFTFLRRVFHYQNGSRSDLGSNPFNSSTWMMLEFLILVIQISIITFTLAIAKKEKPVWPMRIWIVGYDIGCALSLLLLYGRYHHLHITQGDGFGLADVEQQRTNEESRSTHLMNKCRTSLELFFAIWFVMGNVWVFDSRFGSFHRAPNLHVLCISLLAWNALCYSFPFLLFLLLCCCVPLISSLLGYNMNMGSTDRGASDDQISRLPSWRYKEISTNSELDHNSDHTNEDPECCICLAKYKDKEEVRQLPCSHMFHLKCVDQWLRIISCCPLCKQELER</sequence>
<protein>
    <recommendedName>
        <fullName evidence="4">RING-type domain-containing protein</fullName>
    </recommendedName>
</protein>